<reference evidence="2 3" key="1">
    <citation type="submission" date="2016-12" db="EMBL/GenBank/DDBJ databases">
        <title>The whole genome sequencing and assembly of Bacillus cohnii DSM 6307T strain.</title>
        <authorList>
            <person name="Lee Y.-J."/>
            <person name="Yi H."/>
            <person name="Bahn Y.-S."/>
            <person name="Kim J.F."/>
            <person name="Lee D.-W."/>
        </authorList>
    </citation>
    <scope>NUCLEOTIDE SEQUENCE [LARGE SCALE GENOMIC DNA]</scope>
    <source>
        <strain evidence="2 3">DSM 6307</strain>
    </source>
</reference>
<dbReference type="InterPro" id="IPR028345">
    <property type="entry name" value="Antibiotic_NAT-like"/>
</dbReference>
<dbReference type="NCBIfam" id="TIGR01440">
    <property type="entry name" value="TIGR01440 family protein"/>
    <property type="match status" value="1"/>
</dbReference>
<keyword evidence="3" id="KW-1185">Reference proteome</keyword>
<protein>
    <recommendedName>
        <fullName evidence="1">UPF0340 protein BC6307_22020</fullName>
    </recommendedName>
</protein>
<evidence type="ECO:0000313" key="2">
    <source>
        <dbReference type="EMBL" id="AST93755.1"/>
    </source>
</evidence>
<accession>A0A223KWA3</accession>
<dbReference type="AlphaFoldDB" id="A0A223KWA3"/>
<comment type="similarity">
    <text evidence="1">Belongs to the UPF0340 family.</text>
</comment>
<proteinExistence type="inferred from homology"/>
<sequence length="185" mass="20213">MTVSDWKNELTEILDEFQKQANLQKGQIFVIGCSTSEIVGERIGTAGTDEVAAMVYETLSQFSKQTGVHLAFQCCEHLNRALVVQRELADTRGFEQVTVVPVRQAGGAMASYAYRNMPNAVMVEHIKADGGIDIGDTFIGMHIKHVAVPVRVKRKNVGQAHITLATTRPKLIGGARAIYVLEDGT</sequence>
<evidence type="ECO:0000313" key="3">
    <source>
        <dbReference type="Proteomes" id="UP000215224"/>
    </source>
</evidence>
<dbReference type="EMBL" id="CP018866">
    <property type="protein sequence ID" value="AST93755.1"/>
    <property type="molecule type" value="Genomic_DNA"/>
</dbReference>
<dbReference type="KEGG" id="bcoh:BC6307_22020"/>
<name>A0A223KWA3_9BACI</name>
<dbReference type="RefSeq" id="WP_066418307.1">
    <property type="nucleotide sequence ID" value="NZ_CP018866.1"/>
</dbReference>
<dbReference type="SUPFAM" id="SSF110710">
    <property type="entry name" value="TTHA0583/YokD-like"/>
    <property type="match status" value="1"/>
</dbReference>
<evidence type="ECO:0000256" key="1">
    <source>
        <dbReference type="HAMAP-Rule" id="MF_00800"/>
    </source>
</evidence>
<dbReference type="Pfam" id="PF04260">
    <property type="entry name" value="DUF436"/>
    <property type="match status" value="1"/>
</dbReference>
<dbReference type="Proteomes" id="UP000215224">
    <property type="component" value="Chromosome"/>
</dbReference>
<dbReference type="Gene3D" id="3.40.50.10360">
    <property type="entry name" value="Hypothetical protein TT1679"/>
    <property type="match status" value="1"/>
</dbReference>
<dbReference type="InterPro" id="IPR006340">
    <property type="entry name" value="DUF436"/>
</dbReference>
<dbReference type="HAMAP" id="MF_00800">
    <property type="entry name" value="UPF0340"/>
    <property type="match status" value="1"/>
</dbReference>
<dbReference type="STRING" id="1314751.GCA_001591425_03198"/>
<organism evidence="2 3">
    <name type="scientific">Sutcliffiella cohnii</name>
    <dbReference type="NCBI Taxonomy" id="33932"/>
    <lineage>
        <taxon>Bacteria</taxon>
        <taxon>Bacillati</taxon>
        <taxon>Bacillota</taxon>
        <taxon>Bacilli</taxon>
        <taxon>Bacillales</taxon>
        <taxon>Bacillaceae</taxon>
        <taxon>Sutcliffiella</taxon>
    </lineage>
</organism>
<dbReference type="PIRSF" id="PIRSF007510">
    <property type="entry name" value="UCP007510"/>
    <property type="match status" value="1"/>
</dbReference>
<gene>
    <name evidence="2" type="ORF">BC6307_22020</name>
</gene>